<evidence type="ECO:0000313" key="3">
    <source>
        <dbReference type="EMBL" id="RYC67834.1"/>
    </source>
</evidence>
<dbReference type="PANTHER" id="PTHR45856:SF11">
    <property type="entry name" value="FUNGAL LIPASE-LIKE DOMAIN-CONTAINING PROTEIN"/>
    <property type="match status" value="1"/>
</dbReference>
<name>A0A4Q2UFI1_9BACT</name>
<comment type="caution">
    <text evidence="3">The sequence shown here is derived from an EMBL/GenBank/DDBJ whole genome shotgun (WGS) entry which is preliminary data.</text>
</comment>
<organism evidence="3 4">
    <name type="scientific">Spirosoma sordidisoli</name>
    <dbReference type="NCBI Taxonomy" id="2502893"/>
    <lineage>
        <taxon>Bacteria</taxon>
        <taxon>Pseudomonadati</taxon>
        <taxon>Bacteroidota</taxon>
        <taxon>Cytophagia</taxon>
        <taxon>Cytophagales</taxon>
        <taxon>Cytophagaceae</taxon>
        <taxon>Spirosoma</taxon>
    </lineage>
</organism>
<dbReference type="PANTHER" id="PTHR45856">
    <property type="entry name" value="ALPHA/BETA-HYDROLASES SUPERFAMILY PROTEIN"/>
    <property type="match status" value="1"/>
</dbReference>
<dbReference type="SUPFAM" id="SSF53474">
    <property type="entry name" value="alpha/beta-Hydrolases"/>
    <property type="match status" value="1"/>
</dbReference>
<reference evidence="3 4" key="1">
    <citation type="submission" date="2019-01" db="EMBL/GenBank/DDBJ databases">
        <title>Spirosoma flava sp. nov., a propanil-degrading bacterium isolated from herbicide-contaminated soil.</title>
        <authorList>
            <person name="Zhang L."/>
            <person name="Jiang J.-D."/>
        </authorList>
    </citation>
    <scope>NUCLEOTIDE SEQUENCE [LARGE SCALE GENOMIC DNA]</scope>
    <source>
        <strain evidence="3 4">TY50</strain>
    </source>
</reference>
<sequence>MRYLLSLLATALFCTSTLAQALKPGFDKAEYIEMLKVSAQFGDSTYVQAFPAPQQFKLVYRSPVVGLDNRWDLWTNNRSVAVISLRGTTANSVSWLSNFYAAMVPARGELQLSAGETFPYQLATDPKAAVHAGWLVSMAFLSKDIMPRLDSAYKKGTKDMIILGHSQGGAIAFLLTAYLYNLQKQGRLPADIRFKTYCSAGPKPGNLFFAYEYEAATQAGWAYNVVNSADWVPEVPLSVQTINDFNATNPFKNAPAMIKKQKLPQRIALNYVYNQLSKPSLKAQRNYQKFLGQFTSRTVKKNLAGFESPAYYNSSNYTRAGNTIVLLADADYYKQYPDSEEKIFAHHFHPPYLYLTNKLP</sequence>
<protein>
    <submittedName>
        <fullName evidence="3">Lipase family protein</fullName>
    </submittedName>
</protein>
<dbReference type="CDD" id="cd00519">
    <property type="entry name" value="Lipase_3"/>
    <property type="match status" value="1"/>
</dbReference>
<gene>
    <name evidence="3" type="ORF">EQG79_20420</name>
</gene>
<dbReference type="InterPro" id="IPR002921">
    <property type="entry name" value="Fungal_lipase-type"/>
</dbReference>
<keyword evidence="4" id="KW-1185">Reference proteome</keyword>
<evidence type="ECO:0000259" key="2">
    <source>
        <dbReference type="Pfam" id="PF01764"/>
    </source>
</evidence>
<dbReference type="InterPro" id="IPR051218">
    <property type="entry name" value="Sec_MonoDiacylglyc_Lipase"/>
</dbReference>
<dbReference type="EMBL" id="SBLB01000006">
    <property type="protein sequence ID" value="RYC67834.1"/>
    <property type="molecule type" value="Genomic_DNA"/>
</dbReference>
<feature type="domain" description="Fungal lipase-type" evidence="2">
    <location>
        <begin position="82"/>
        <end position="237"/>
    </location>
</feature>
<dbReference type="InterPro" id="IPR029058">
    <property type="entry name" value="AB_hydrolase_fold"/>
</dbReference>
<keyword evidence="1" id="KW-0732">Signal</keyword>
<dbReference type="Proteomes" id="UP000290407">
    <property type="component" value="Unassembled WGS sequence"/>
</dbReference>
<feature type="signal peptide" evidence="1">
    <location>
        <begin position="1"/>
        <end position="21"/>
    </location>
</feature>
<evidence type="ECO:0000256" key="1">
    <source>
        <dbReference type="SAM" id="SignalP"/>
    </source>
</evidence>
<dbReference type="RefSeq" id="WP_077923781.1">
    <property type="nucleotide sequence ID" value="NZ_SBLB01000006.1"/>
</dbReference>
<proteinExistence type="predicted"/>
<dbReference type="AlphaFoldDB" id="A0A4Q2UFI1"/>
<dbReference type="Gene3D" id="3.40.50.1820">
    <property type="entry name" value="alpha/beta hydrolase"/>
    <property type="match status" value="1"/>
</dbReference>
<feature type="chain" id="PRO_5020728346" evidence="1">
    <location>
        <begin position="22"/>
        <end position="360"/>
    </location>
</feature>
<dbReference type="Pfam" id="PF01764">
    <property type="entry name" value="Lipase_3"/>
    <property type="match status" value="1"/>
</dbReference>
<evidence type="ECO:0000313" key="4">
    <source>
        <dbReference type="Proteomes" id="UP000290407"/>
    </source>
</evidence>
<dbReference type="GO" id="GO:0006629">
    <property type="term" value="P:lipid metabolic process"/>
    <property type="evidence" value="ECO:0007669"/>
    <property type="project" value="InterPro"/>
</dbReference>
<accession>A0A4Q2UFI1</accession>